<proteinExistence type="predicted"/>
<dbReference type="AlphaFoldDB" id="A0A1G6ZSL6"/>
<evidence type="ECO:0000313" key="3">
    <source>
        <dbReference type="Proteomes" id="UP000182100"/>
    </source>
</evidence>
<dbReference type="Pfam" id="PF00903">
    <property type="entry name" value="Glyoxalase"/>
    <property type="match status" value="1"/>
</dbReference>
<organism evidence="2 3">
    <name type="scientific">Streptomyces prasinopilosus</name>
    <dbReference type="NCBI Taxonomy" id="67344"/>
    <lineage>
        <taxon>Bacteria</taxon>
        <taxon>Bacillati</taxon>
        <taxon>Actinomycetota</taxon>
        <taxon>Actinomycetes</taxon>
        <taxon>Kitasatosporales</taxon>
        <taxon>Streptomycetaceae</taxon>
        <taxon>Streptomyces</taxon>
    </lineage>
</organism>
<keyword evidence="2" id="KW-0560">Oxidoreductase</keyword>
<evidence type="ECO:0000259" key="1">
    <source>
        <dbReference type="Pfam" id="PF00903"/>
    </source>
</evidence>
<keyword evidence="2" id="KW-0223">Dioxygenase</keyword>
<dbReference type="Gene3D" id="3.30.720.120">
    <property type="match status" value="1"/>
</dbReference>
<reference evidence="3" key="1">
    <citation type="submission" date="2016-10" db="EMBL/GenBank/DDBJ databases">
        <authorList>
            <person name="Varghese N."/>
            <person name="Submissions S."/>
        </authorList>
    </citation>
    <scope>NUCLEOTIDE SEQUENCE [LARGE SCALE GENOMIC DNA]</scope>
    <source>
        <strain evidence="3">CGMCC 4.3504</strain>
    </source>
</reference>
<dbReference type="InterPro" id="IPR029068">
    <property type="entry name" value="Glyas_Bleomycin-R_OHBP_Dase"/>
</dbReference>
<accession>A0A1G6ZSL6</accession>
<dbReference type="InterPro" id="IPR004360">
    <property type="entry name" value="Glyas_Fos-R_dOase_dom"/>
</dbReference>
<protein>
    <submittedName>
        <fullName evidence="2">Catechol 2,3-dioxygenase</fullName>
    </submittedName>
</protein>
<keyword evidence="3" id="KW-1185">Reference proteome</keyword>
<dbReference type="Proteomes" id="UP000182100">
    <property type="component" value="Unassembled WGS sequence"/>
</dbReference>
<name>A0A1G6ZSL6_9ACTN</name>
<dbReference type="EMBL" id="FMZK01000016">
    <property type="protein sequence ID" value="SDE05688.1"/>
    <property type="molecule type" value="Genomic_DNA"/>
</dbReference>
<dbReference type="SUPFAM" id="SSF54593">
    <property type="entry name" value="Glyoxalase/Bleomycin resistance protein/Dihydroxybiphenyl dioxygenase"/>
    <property type="match status" value="1"/>
</dbReference>
<dbReference type="STRING" id="67344.SAMN05216505_11611"/>
<dbReference type="GO" id="GO:0051213">
    <property type="term" value="F:dioxygenase activity"/>
    <property type="evidence" value="ECO:0007669"/>
    <property type="project" value="UniProtKB-KW"/>
</dbReference>
<feature type="domain" description="Glyoxalase/fosfomycin resistance/dioxygenase" evidence="1">
    <location>
        <begin position="8"/>
        <end position="122"/>
    </location>
</feature>
<dbReference type="RefSeq" id="WP_074995512.1">
    <property type="nucleotide sequence ID" value="NZ_FMZK01000016.1"/>
</dbReference>
<sequence length="127" mass="13591">MLTSLCPVICTSRLEESRAFYTQLFGFEVTHATEWFIGLGRPGPPPRELALLDPTHPALPETLRRPVRTGRLTLEAMGGRRELERIAACLEGTGARGRGGAGAAETEGGDLVVTDPNGTTIHVVPSN</sequence>
<evidence type="ECO:0000313" key="2">
    <source>
        <dbReference type="EMBL" id="SDE05688.1"/>
    </source>
</evidence>
<gene>
    <name evidence="2" type="ORF">SAMN05216505_11611</name>
</gene>